<reference evidence="2" key="1">
    <citation type="submission" date="2024-06" db="EMBL/GenBank/DDBJ databases">
        <authorList>
            <person name="Ryan C."/>
        </authorList>
    </citation>
    <scope>NUCLEOTIDE SEQUENCE [LARGE SCALE GENOMIC DNA]</scope>
</reference>
<dbReference type="Gene3D" id="2.40.10.10">
    <property type="entry name" value="Trypsin-like serine proteases"/>
    <property type="match status" value="1"/>
</dbReference>
<dbReference type="EMBL" id="OZ075136">
    <property type="protein sequence ID" value="CAL5002143.1"/>
    <property type="molecule type" value="Genomic_DNA"/>
</dbReference>
<proteinExistence type="predicted"/>
<dbReference type="InterPro" id="IPR043504">
    <property type="entry name" value="Peptidase_S1_PA_chymotrypsin"/>
</dbReference>
<evidence type="ECO:0008006" key="3">
    <source>
        <dbReference type="Google" id="ProtNLM"/>
    </source>
</evidence>
<name>A0ABC9BIK8_9POAL</name>
<evidence type="ECO:0000313" key="2">
    <source>
        <dbReference type="Proteomes" id="UP001497457"/>
    </source>
</evidence>
<dbReference type="SUPFAM" id="SSF50494">
    <property type="entry name" value="Trypsin-like serine proteases"/>
    <property type="match status" value="1"/>
</dbReference>
<dbReference type="Pfam" id="PF13365">
    <property type="entry name" value="Trypsin_2"/>
    <property type="match status" value="1"/>
</dbReference>
<gene>
    <name evidence="1" type="ORF">URODEC1_LOCUS65812</name>
</gene>
<evidence type="ECO:0000313" key="1">
    <source>
        <dbReference type="EMBL" id="CAL5002143.1"/>
    </source>
</evidence>
<organism evidence="1 2">
    <name type="scientific">Urochloa decumbens</name>
    <dbReference type="NCBI Taxonomy" id="240449"/>
    <lineage>
        <taxon>Eukaryota</taxon>
        <taxon>Viridiplantae</taxon>
        <taxon>Streptophyta</taxon>
        <taxon>Embryophyta</taxon>
        <taxon>Tracheophyta</taxon>
        <taxon>Spermatophyta</taxon>
        <taxon>Magnoliopsida</taxon>
        <taxon>Liliopsida</taxon>
        <taxon>Poales</taxon>
        <taxon>Poaceae</taxon>
        <taxon>PACMAD clade</taxon>
        <taxon>Panicoideae</taxon>
        <taxon>Panicodae</taxon>
        <taxon>Paniceae</taxon>
        <taxon>Melinidinae</taxon>
        <taxon>Urochloa</taxon>
    </lineage>
</organism>
<dbReference type="AlphaFoldDB" id="A0ABC9BIK8"/>
<accession>A0ABC9BIK8</accession>
<dbReference type="InterPro" id="IPR009003">
    <property type="entry name" value="Peptidase_S1_PA"/>
</dbReference>
<dbReference type="Proteomes" id="UP001497457">
    <property type="component" value="Chromosome 26rd"/>
</dbReference>
<reference evidence="1 2" key="2">
    <citation type="submission" date="2024-10" db="EMBL/GenBank/DDBJ databases">
        <authorList>
            <person name="Ryan C."/>
        </authorList>
    </citation>
    <scope>NUCLEOTIDE SEQUENCE [LARGE SCALE GENOMIC DNA]</scope>
</reference>
<protein>
    <recommendedName>
        <fullName evidence="3">Serine protease</fullName>
    </recommendedName>
</protein>
<sequence length="261" mass="28449">MPVFASMDDRGRACTTAANTAFNNHRLSVVQILGVSTQEGPHFLGSGFIIHKKVAESKCLVLTCNHVLETLKDGFELNVRLSGTIVDLRAAYLCHHDSLDLAVISIQVPNINTVNCLVFSDDTPPAGTLVALVSYYNPINLVARININYEGHMNEHPLISDEPGAVGGFIGPLQFVTTSIPAWVIPHSCYGIKGSSGGPIICHSTQHAIGVFNASNYEIHLSIGIGSVMAFLGHWLQQNRLQGIRRGDTFLDTIERCRRLY</sequence>
<keyword evidence="2" id="KW-1185">Reference proteome</keyword>